<dbReference type="AlphaFoldDB" id="A0A645ED16"/>
<organism evidence="1">
    <name type="scientific">bioreactor metagenome</name>
    <dbReference type="NCBI Taxonomy" id="1076179"/>
    <lineage>
        <taxon>unclassified sequences</taxon>
        <taxon>metagenomes</taxon>
        <taxon>ecological metagenomes</taxon>
    </lineage>
</organism>
<dbReference type="EMBL" id="VSSQ01045482">
    <property type="protein sequence ID" value="MPM99385.1"/>
    <property type="molecule type" value="Genomic_DNA"/>
</dbReference>
<evidence type="ECO:0000313" key="1">
    <source>
        <dbReference type="EMBL" id="MPM99385.1"/>
    </source>
</evidence>
<comment type="caution">
    <text evidence="1">The sequence shown here is derived from an EMBL/GenBank/DDBJ whole genome shotgun (WGS) entry which is preliminary data.</text>
</comment>
<accession>A0A645ED16</accession>
<reference evidence="1" key="1">
    <citation type="submission" date="2019-08" db="EMBL/GenBank/DDBJ databases">
        <authorList>
            <person name="Kucharzyk K."/>
            <person name="Murdoch R.W."/>
            <person name="Higgins S."/>
            <person name="Loffler F."/>
        </authorList>
    </citation>
    <scope>NUCLEOTIDE SEQUENCE</scope>
</reference>
<sequence>MPAFRRHLPVEVKGEFVDGVGRLGGESLRRRPEASVRLDRHKPGAYRHHLDIVADGVIVIARLLEIRTVGVSQLAHAGELRVAELHGVAFRVFERHHHKSNHLFRGEGALARGHLFAYQPFG</sequence>
<name>A0A645ED16_9ZZZZ</name>
<protein>
    <submittedName>
        <fullName evidence="1">Uncharacterized protein</fullName>
    </submittedName>
</protein>
<gene>
    <name evidence="1" type="ORF">SDC9_146576</name>
</gene>
<proteinExistence type="predicted"/>